<dbReference type="EMBL" id="SJPK01000008">
    <property type="protein sequence ID" value="TWT64974.1"/>
    <property type="molecule type" value="Genomic_DNA"/>
</dbReference>
<name>A0A5C5XQ06_9BACT</name>
<dbReference type="InterPro" id="IPR036568">
    <property type="entry name" value="GGCT-like_sf"/>
</dbReference>
<dbReference type="Gene3D" id="3.10.490.10">
    <property type="entry name" value="Gamma-glutamyl cyclotransferase-like"/>
    <property type="match status" value="1"/>
</dbReference>
<proteinExistence type="predicted"/>
<dbReference type="SUPFAM" id="SSF110857">
    <property type="entry name" value="Gamma-glutamyl cyclotransferase-like"/>
    <property type="match status" value="1"/>
</dbReference>
<accession>A0A5C5XQ06</accession>
<evidence type="ECO:0000313" key="3">
    <source>
        <dbReference type="Proteomes" id="UP000318053"/>
    </source>
</evidence>
<dbReference type="InterPro" id="IPR009288">
    <property type="entry name" value="AIG2-like_dom"/>
</dbReference>
<sequence>MAENPDFASIDRFFVYGTLCRGQCRERCWPCQPLVVTPAWTWDKLYGRADYPAMRPGTDRVIGECWRFASDDLPRVRSVLDQIEVTGQPGVPNLYDPVVVEVYDLRSIQQEAISSAHCIGSAHAYHYSTPPEQDGFAWITPQNGQGVRWPA</sequence>
<gene>
    <name evidence="2" type="ORF">CA85_33190</name>
</gene>
<feature type="domain" description="Gamma-glutamylcyclotransferase AIG2-like" evidence="1">
    <location>
        <begin position="13"/>
        <end position="132"/>
    </location>
</feature>
<comment type="caution">
    <text evidence="2">The sequence shown here is derived from an EMBL/GenBank/DDBJ whole genome shotgun (WGS) entry which is preliminary data.</text>
</comment>
<dbReference type="InterPro" id="IPR013024">
    <property type="entry name" value="GGCT-like"/>
</dbReference>
<organism evidence="2 3">
    <name type="scientific">Allorhodopirellula solitaria</name>
    <dbReference type="NCBI Taxonomy" id="2527987"/>
    <lineage>
        <taxon>Bacteria</taxon>
        <taxon>Pseudomonadati</taxon>
        <taxon>Planctomycetota</taxon>
        <taxon>Planctomycetia</taxon>
        <taxon>Pirellulales</taxon>
        <taxon>Pirellulaceae</taxon>
        <taxon>Allorhodopirellula</taxon>
    </lineage>
</organism>
<dbReference type="Pfam" id="PF06094">
    <property type="entry name" value="GGACT"/>
    <property type="match status" value="1"/>
</dbReference>
<dbReference type="AlphaFoldDB" id="A0A5C5XQ06"/>
<keyword evidence="3" id="KW-1185">Reference proteome</keyword>
<reference evidence="2 3" key="1">
    <citation type="submission" date="2019-02" db="EMBL/GenBank/DDBJ databases">
        <title>Deep-cultivation of Planctomycetes and their phenomic and genomic characterization uncovers novel biology.</title>
        <authorList>
            <person name="Wiegand S."/>
            <person name="Jogler M."/>
            <person name="Boedeker C."/>
            <person name="Pinto D."/>
            <person name="Vollmers J."/>
            <person name="Rivas-Marin E."/>
            <person name="Kohn T."/>
            <person name="Peeters S.H."/>
            <person name="Heuer A."/>
            <person name="Rast P."/>
            <person name="Oberbeckmann S."/>
            <person name="Bunk B."/>
            <person name="Jeske O."/>
            <person name="Meyerdierks A."/>
            <person name="Storesund J.E."/>
            <person name="Kallscheuer N."/>
            <person name="Luecker S."/>
            <person name="Lage O.M."/>
            <person name="Pohl T."/>
            <person name="Merkel B.J."/>
            <person name="Hornburger P."/>
            <person name="Mueller R.-W."/>
            <person name="Bruemmer F."/>
            <person name="Labrenz M."/>
            <person name="Spormann A.M."/>
            <person name="Op Den Camp H."/>
            <person name="Overmann J."/>
            <person name="Amann R."/>
            <person name="Jetten M.S.M."/>
            <person name="Mascher T."/>
            <person name="Medema M.H."/>
            <person name="Devos D.P."/>
            <person name="Kaster A.-K."/>
            <person name="Ovreas L."/>
            <person name="Rohde M."/>
            <person name="Galperin M.Y."/>
            <person name="Jogler C."/>
        </authorList>
    </citation>
    <scope>NUCLEOTIDE SEQUENCE [LARGE SCALE GENOMIC DNA]</scope>
    <source>
        <strain evidence="2 3">CA85</strain>
    </source>
</reference>
<dbReference type="OrthoDB" id="8538589at2"/>
<evidence type="ECO:0000259" key="1">
    <source>
        <dbReference type="Pfam" id="PF06094"/>
    </source>
</evidence>
<dbReference type="RefSeq" id="WP_146392253.1">
    <property type="nucleotide sequence ID" value="NZ_SJPK01000008.1"/>
</dbReference>
<dbReference type="Proteomes" id="UP000318053">
    <property type="component" value="Unassembled WGS sequence"/>
</dbReference>
<dbReference type="CDD" id="cd06661">
    <property type="entry name" value="GGCT_like"/>
    <property type="match status" value="1"/>
</dbReference>
<evidence type="ECO:0000313" key="2">
    <source>
        <dbReference type="EMBL" id="TWT64974.1"/>
    </source>
</evidence>
<protein>
    <submittedName>
        <fullName evidence="2">AIG2-like family protein</fullName>
    </submittedName>
</protein>